<dbReference type="Pfam" id="PF09810">
    <property type="entry name" value="Exo5"/>
    <property type="match status" value="1"/>
</dbReference>
<keyword evidence="3" id="KW-1185">Reference proteome</keyword>
<name>A0AAV9XVL5_9CRYT</name>
<dbReference type="PANTHER" id="PTHR14464">
    <property type="entry name" value="EXONUCLEASE V"/>
    <property type="match status" value="1"/>
</dbReference>
<evidence type="ECO:0000313" key="2">
    <source>
        <dbReference type="EMBL" id="KAK6588662.1"/>
    </source>
</evidence>
<reference evidence="2 3" key="1">
    <citation type="submission" date="2023-10" db="EMBL/GenBank/DDBJ databases">
        <title>Comparative genomics analysis reveals potential genetic determinants of host preference in Cryptosporidium xiaoi.</title>
        <authorList>
            <person name="Xiao L."/>
            <person name="Li J."/>
        </authorList>
    </citation>
    <scope>NUCLEOTIDE SEQUENCE [LARGE SCALE GENOMIC DNA]</scope>
    <source>
        <strain evidence="2 3">52996</strain>
    </source>
</reference>
<dbReference type="InterPro" id="IPR019190">
    <property type="entry name" value="EXOV"/>
</dbReference>
<evidence type="ECO:0008006" key="4">
    <source>
        <dbReference type="Google" id="ProtNLM"/>
    </source>
</evidence>
<gene>
    <name evidence="2" type="ORF">RS030_3402</name>
</gene>
<dbReference type="GO" id="GO:0005634">
    <property type="term" value="C:nucleus"/>
    <property type="evidence" value="ECO:0007669"/>
    <property type="project" value="TreeGrafter"/>
</dbReference>
<comment type="caution">
    <text evidence="2">The sequence shown here is derived from an EMBL/GenBank/DDBJ whole genome shotgun (WGS) entry which is preliminary data.</text>
</comment>
<dbReference type="GO" id="GO:0045145">
    <property type="term" value="F:single-stranded DNA 5'-3' DNA exonuclease activity"/>
    <property type="evidence" value="ECO:0007669"/>
    <property type="project" value="InterPro"/>
</dbReference>
<dbReference type="GO" id="GO:0036297">
    <property type="term" value="P:interstrand cross-link repair"/>
    <property type="evidence" value="ECO:0007669"/>
    <property type="project" value="TreeGrafter"/>
</dbReference>
<dbReference type="Proteomes" id="UP001311799">
    <property type="component" value="Unassembled WGS sequence"/>
</dbReference>
<dbReference type="AlphaFoldDB" id="A0AAV9XVL5"/>
<evidence type="ECO:0000256" key="1">
    <source>
        <dbReference type="ARBA" id="ARBA00009797"/>
    </source>
</evidence>
<sequence length="442" mass="51514">MSISSFKIKRRKKEHELENEEQSTCISECVLEGISPIQKYKNKPAIGVTTFSRQMWCEQSLEICLERNIKITSKAIEEGLKHHEELELEDHNVLDVLVENEYEGIAVDMLSTVNLLNAVLERGYVRELPITGFFNGIMLRGIIDSIKLKPKFSNDLSEYNYENVDKYKILITDTKTRRNNTLPSNLQQKTTVIQLGLYKKILGEMINFGRDWAENHSDITNYDLIIDKSYLYSKDTHNLENCCLGCNYLNKIFNIYGIDPYIKFKEYREIDDKNLELEMNSDKKEVVVESVQDSENNDNSNGELDGKIDRAEVGIDGLEALGSYENALQIGFHMLYNLSKLPEIQTEMKVEYDCQGKTFATKWYRSPDETIDTELEYLLNWWLGYRDTETIRVSESWKCKFCNVIEYCNSCPLPEDEKEKYIQQNRQNELDLILLKDLEAET</sequence>
<dbReference type="EMBL" id="JAWDEY010000031">
    <property type="protein sequence ID" value="KAK6588662.1"/>
    <property type="molecule type" value="Genomic_DNA"/>
</dbReference>
<accession>A0AAV9XVL5</accession>
<proteinExistence type="inferred from homology"/>
<evidence type="ECO:0000313" key="3">
    <source>
        <dbReference type="Proteomes" id="UP001311799"/>
    </source>
</evidence>
<comment type="similarity">
    <text evidence="1">Belongs to the EXO5 family.</text>
</comment>
<protein>
    <recommendedName>
        <fullName evidence="4">Exonuclease V</fullName>
    </recommendedName>
</protein>
<dbReference type="PANTHER" id="PTHR14464:SF4">
    <property type="entry name" value="EXONUCLEASE V"/>
    <property type="match status" value="1"/>
</dbReference>
<organism evidence="2 3">
    <name type="scientific">Cryptosporidium xiaoi</name>
    <dbReference type="NCBI Taxonomy" id="659607"/>
    <lineage>
        <taxon>Eukaryota</taxon>
        <taxon>Sar</taxon>
        <taxon>Alveolata</taxon>
        <taxon>Apicomplexa</taxon>
        <taxon>Conoidasida</taxon>
        <taxon>Coccidia</taxon>
        <taxon>Eucoccidiorida</taxon>
        <taxon>Eimeriorina</taxon>
        <taxon>Cryptosporidiidae</taxon>
        <taxon>Cryptosporidium</taxon>
    </lineage>
</organism>